<dbReference type="Proteomes" id="UP000789375">
    <property type="component" value="Unassembled WGS sequence"/>
</dbReference>
<evidence type="ECO:0000313" key="1">
    <source>
        <dbReference type="EMBL" id="CAG8730070.1"/>
    </source>
</evidence>
<proteinExistence type="predicted"/>
<feature type="non-terminal residue" evidence="1">
    <location>
        <position position="1"/>
    </location>
</feature>
<reference evidence="1" key="1">
    <citation type="submission" date="2021-06" db="EMBL/GenBank/DDBJ databases">
        <authorList>
            <person name="Kallberg Y."/>
            <person name="Tangrot J."/>
            <person name="Rosling A."/>
        </authorList>
    </citation>
    <scope>NUCLEOTIDE SEQUENCE</scope>
    <source>
        <strain evidence="1">87-6 pot B 2015</strain>
    </source>
</reference>
<dbReference type="EMBL" id="CAJVPP010016592">
    <property type="protein sequence ID" value="CAG8730070.1"/>
    <property type="molecule type" value="Genomic_DNA"/>
</dbReference>
<sequence length="45" mass="5298">ITSTWFYHQIEMERNYYKRLNMKTTDNIITSGLGTSVQKSLLAED</sequence>
<evidence type="ECO:0000313" key="2">
    <source>
        <dbReference type="Proteomes" id="UP000789375"/>
    </source>
</evidence>
<name>A0A9N9NFY2_FUNMO</name>
<organism evidence="1 2">
    <name type="scientific">Funneliformis mosseae</name>
    <name type="common">Endomycorrhizal fungus</name>
    <name type="synonym">Glomus mosseae</name>
    <dbReference type="NCBI Taxonomy" id="27381"/>
    <lineage>
        <taxon>Eukaryota</taxon>
        <taxon>Fungi</taxon>
        <taxon>Fungi incertae sedis</taxon>
        <taxon>Mucoromycota</taxon>
        <taxon>Glomeromycotina</taxon>
        <taxon>Glomeromycetes</taxon>
        <taxon>Glomerales</taxon>
        <taxon>Glomeraceae</taxon>
        <taxon>Funneliformis</taxon>
    </lineage>
</organism>
<protein>
    <submittedName>
        <fullName evidence="1">9756_t:CDS:1</fullName>
    </submittedName>
</protein>
<accession>A0A9N9NFY2</accession>
<dbReference type="AlphaFoldDB" id="A0A9N9NFY2"/>
<keyword evidence="2" id="KW-1185">Reference proteome</keyword>
<comment type="caution">
    <text evidence="1">The sequence shown here is derived from an EMBL/GenBank/DDBJ whole genome shotgun (WGS) entry which is preliminary data.</text>
</comment>
<gene>
    <name evidence="1" type="ORF">FMOSSE_LOCUS15601</name>
</gene>